<organism evidence="1 2">
    <name type="scientific">Syncephalastrum racemosum</name>
    <name type="common">Filamentous fungus</name>
    <dbReference type="NCBI Taxonomy" id="13706"/>
    <lineage>
        <taxon>Eukaryota</taxon>
        <taxon>Fungi</taxon>
        <taxon>Fungi incertae sedis</taxon>
        <taxon>Mucoromycota</taxon>
        <taxon>Mucoromycotina</taxon>
        <taxon>Mucoromycetes</taxon>
        <taxon>Mucorales</taxon>
        <taxon>Syncephalastraceae</taxon>
        <taxon>Syncephalastrum</taxon>
    </lineage>
</organism>
<keyword evidence="2" id="KW-1185">Reference proteome</keyword>
<dbReference type="InParanoid" id="A0A1X2HLI9"/>
<comment type="caution">
    <text evidence="1">The sequence shown here is derived from an EMBL/GenBank/DDBJ whole genome shotgun (WGS) entry which is preliminary data.</text>
</comment>
<feature type="non-terminal residue" evidence="1">
    <location>
        <position position="68"/>
    </location>
</feature>
<protein>
    <submittedName>
        <fullName evidence="1">Uncharacterized protein</fullName>
    </submittedName>
</protein>
<evidence type="ECO:0000313" key="1">
    <source>
        <dbReference type="EMBL" id="ORZ00274.1"/>
    </source>
</evidence>
<sequence length="68" mass="7865">MLLPQIRCCMRPPPVGTERLIRQDKLDSSLLSRFPFFRMPLSTGPRRRVGELEFGNWSCKVNLMALTT</sequence>
<dbReference type="EMBL" id="MCGN01000002">
    <property type="protein sequence ID" value="ORZ00274.1"/>
    <property type="molecule type" value="Genomic_DNA"/>
</dbReference>
<evidence type="ECO:0000313" key="2">
    <source>
        <dbReference type="Proteomes" id="UP000242180"/>
    </source>
</evidence>
<dbReference type="AlphaFoldDB" id="A0A1X2HLI9"/>
<name>A0A1X2HLI9_SYNRA</name>
<reference evidence="1 2" key="1">
    <citation type="submission" date="2016-07" db="EMBL/GenBank/DDBJ databases">
        <title>Pervasive Adenine N6-methylation of Active Genes in Fungi.</title>
        <authorList>
            <consortium name="DOE Joint Genome Institute"/>
            <person name="Mondo S.J."/>
            <person name="Dannebaum R.O."/>
            <person name="Kuo R.C."/>
            <person name="Labutti K."/>
            <person name="Haridas S."/>
            <person name="Kuo A."/>
            <person name="Salamov A."/>
            <person name="Ahrendt S.R."/>
            <person name="Lipzen A."/>
            <person name="Sullivan W."/>
            <person name="Andreopoulos W.B."/>
            <person name="Clum A."/>
            <person name="Lindquist E."/>
            <person name="Daum C."/>
            <person name="Ramamoorthy G.K."/>
            <person name="Gryganskyi A."/>
            <person name="Culley D."/>
            <person name="Magnuson J.K."/>
            <person name="James T.Y."/>
            <person name="O'Malley M.A."/>
            <person name="Stajich J.E."/>
            <person name="Spatafora J.W."/>
            <person name="Visel A."/>
            <person name="Grigoriev I.V."/>
        </authorList>
    </citation>
    <scope>NUCLEOTIDE SEQUENCE [LARGE SCALE GENOMIC DNA]</scope>
    <source>
        <strain evidence="1 2">NRRL 2496</strain>
    </source>
</reference>
<proteinExistence type="predicted"/>
<accession>A0A1X2HLI9</accession>
<gene>
    <name evidence="1" type="ORF">BCR43DRAFT_484934</name>
</gene>
<dbReference type="Proteomes" id="UP000242180">
    <property type="component" value="Unassembled WGS sequence"/>
</dbReference>